<gene>
    <name evidence="1" type="ORF">HYN43_025385</name>
</gene>
<organism evidence="1 2">
    <name type="scientific">Mucilaginibacter celer</name>
    <dbReference type="NCBI Taxonomy" id="2305508"/>
    <lineage>
        <taxon>Bacteria</taxon>
        <taxon>Pseudomonadati</taxon>
        <taxon>Bacteroidota</taxon>
        <taxon>Sphingobacteriia</taxon>
        <taxon>Sphingobacteriales</taxon>
        <taxon>Sphingobacteriaceae</taxon>
        <taxon>Mucilaginibacter</taxon>
    </lineage>
</organism>
<keyword evidence="2" id="KW-1185">Reference proteome</keyword>
<evidence type="ECO:0000313" key="2">
    <source>
        <dbReference type="Proteomes" id="UP000270046"/>
    </source>
</evidence>
<evidence type="ECO:0000313" key="1">
    <source>
        <dbReference type="EMBL" id="AYL98413.1"/>
    </source>
</evidence>
<dbReference type="KEGG" id="muh:HYN43_025385"/>
<dbReference type="EMBL" id="CP032869">
    <property type="protein sequence ID" value="AYL98413.1"/>
    <property type="molecule type" value="Genomic_DNA"/>
</dbReference>
<name>A0A494W3V0_9SPHI</name>
<protein>
    <submittedName>
        <fullName evidence="1">Uncharacterized protein</fullName>
    </submittedName>
</protein>
<proteinExistence type="predicted"/>
<dbReference type="AlphaFoldDB" id="A0A494W3V0"/>
<reference evidence="1 2" key="1">
    <citation type="submission" date="2018-10" db="EMBL/GenBank/DDBJ databases">
        <title>Genome sequencing of Mucilaginibacter sp. HYN0043.</title>
        <authorList>
            <person name="Kim M."/>
            <person name="Yi H."/>
        </authorList>
    </citation>
    <scope>NUCLEOTIDE SEQUENCE [LARGE SCALE GENOMIC DNA]</scope>
    <source>
        <strain evidence="1 2">HYN0043</strain>
    </source>
</reference>
<accession>A0A494W3V0</accession>
<dbReference type="Proteomes" id="UP000270046">
    <property type="component" value="Chromosome"/>
</dbReference>
<sequence>MKFLFLHYVNSYCLEDNLTSKEKTKLRNLNSIFKLSNRKIQVQYKLRFSFLVNQTLKQSYHDKQNKNTEA</sequence>